<feature type="compositionally biased region" description="Basic residues" evidence="1">
    <location>
        <begin position="36"/>
        <end position="45"/>
    </location>
</feature>
<protein>
    <submittedName>
        <fullName evidence="2">Uncharacterized protein</fullName>
    </submittedName>
</protein>
<feature type="compositionally biased region" description="Basic and acidic residues" evidence="1">
    <location>
        <begin position="90"/>
        <end position="103"/>
    </location>
</feature>
<feature type="region of interest" description="Disordered" evidence="1">
    <location>
        <begin position="1"/>
        <end position="142"/>
    </location>
</feature>
<name>A0A0F7L6H6_9VIRU</name>
<evidence type="ECO:0000313" key="2">
    <source>
        <dbReference type="EMBL" id="AKH46616.1"/>
    </source>
</evidence>
<dbReference type="EMBL" id="KR029585">
    <property type="protein sequence ID" value="AKH46616.1"/>
    <property type="molecule type" value="Genomic_DNA"/>
</dbReference>
<sequence>MDSVLHSIATGAYDGSADKEEGDSGAAAQGGSPGGGRRRPRRGRCARGAGHQPAERDRDARAGRSGLERRAPRGRRDPARRQFVRVDVGAIRDRENVPGDQRHGGPCRARGRRMPSTGATRKVEATPRGIPVSARHPELGRR</sequence>
<organism evidence="2">
    <name type="scientific">uncultured marine virus</name>
    <dbReference type="NCBI Taxonomy" id="186617"/>
    <lineage>
        <taxon>Viruses</taxon>
        <taxon>environmental samples</taxon>
    </lineage>
</organism>
<evidence type="ECO:0000256" key="1">
    <source>
        <dbReference type="SAM" id="MobiDB-lite"/>
    </source>
</evidence>
<accession>A0A0F7L6H6</accession>
<proteinExistence type="predicted"/>
<feature type="compositionally biased region" description="Basic and acidic residues" evidence="1">
    <location>
        <begin position="53"/>
        <end position="80"/>
    </location>
</feature>
<reference evidence="2" key="2">
    <citation type="submission" date="2015-03" db="EMBL/GenBank/DDBJ databases">
        <authorList>
            <person name="Chow C.-E.T."/>
            <person name="Winget D.M."/>
            <person name="White R.A.III."/>
            <person name="Hallam S.J."/>
            <person name="Suttle C.A."/>
        </authorList>
    </citation>
    <scope>NUCLEOTIDE SEQUENCE</scope>
    <source>
        <strain evidence="2">Anoxic2_1</strain>
    </source>
</reference>
<reference evidence="2" key="1">
    <citation type="journal article" date="2015" name="Front. Microbiol.">
        <title>Combining genomic sequencing methods to explore viral diversity and reveal potential virus-host interactions.</title>
        <authorList>
            <person name="Chow C.E."/>
            <person name="Winget D.M."/>
            <person name="White R.A.III."/>
            <person name="Hallam S.J."/>
            <person name="Suttle C.A."/>
        </authorList>
    </citation>
    <scope>NUCLEOTIDE SEQUENCE</scope>
    <source>
        <strain evidence="2">Anoxic2_1</strain>
    </source>
</reference>